<sequence length="635" mass="69814">MAVAGQSPQEHHSINIVQSSCCSYKRKERNIADAASKLISSLLVLLPEATPRYSDGRGGGPPLSLLQAARAWRGGPTTQVGLAEHTRPPLGRCRQASEASSDGVYNTGKPASFYVSEPVVDSVLGSRKLGALHSLNSCFKATPPPRSPIKSNRPTLRSVFCIACVIGSPRGMNGRQSLKTNHDNGCVQWKESFLARLRRTARLPPRRTGFNPRPGHSRISASGLRPERYALFGGFSRGSPVSPALAFRRCPISPSLAHKTSLHLKRLAGMAARKYTHTQLKGFVCLYRLSAEARGRVLRGLHSLVLQERRRLHEQSCDAVSPCRRQTRRHAGTVNSRGQVQQTKLTFDEHARATALAAGQSGVELGVNVRYGLKRGHGSPILLCRDACLLVWIPSPVDTTRLPHRRTGFDSRRGRPREYSHVGIIPDDAAGVRVFSGISRVPCPFISVLLHTNFVSPPSAPRPRMLRAAQISLLTRKKQRFPNTLQRNSRLDGPANDDAFVFTRKFHHTKYRKAIYLCDLCFATVSWAAVAERLARSPPTNANWVQSHAGENHAGRCLWSTGFLGDVPLPPPLHSAAAPYSLQSSSPLRPSHVQYFEVSQPPVYLNISADNPPHFFVYRSSIIDRPCVCGSECAI</sequence>
<evidence type="ECO:0000313" key="1">
    <source>
        <dbReference type="EMBL" id="KAJ8867299.1"/>
    </source>
</evidence>
<keyword evidence="2" id="KW-1185">Reference proteome</keyword>
<name>A0ABQ9G8E2_9NEOP</name>
<organism evidence="1 2">
    <name type="scientific">Dryococelus australis</name>
    <dbReference type="NCBI Taxonomy" id="614101"/>
    <lineage>
        <taxon>Eukaryota</taxon>
        <taxon>Metazoa</taxon>
        <taxon>Ecdysozoa</taxon>
        <taxon>Arthropoda</taxon>
        <taxon>Hexapoda</taxon>
        <taxon>Insecta</taxon>
        <taxon>Pterygota</taxon>
        <taxon>Neoptera</taxon>
        <taxon>Polyneoptera</taxon>
        <taxon>Phasmatodea</taxon>
        <taxon>Verophasmatodea</taxon>
        <taxon>Anareolatae</taxon>
        <taxon>Phasmatidae</taxon>
        <taxon>Eurycanthinae</taxon>
        <taxon>Dryococelus</taxon>
    </lineage>
</organism>
<proteinExistence type="predicted"/>
<gene>
    <name evidence="1" type="ORF">PR048_031100</name>
</gene>
<dbReference type="EMBL" id="JARBHB010000015">
    <property type="protein sequence ID" value="KAJ8867299.1"/>
    <property type="molecule type" value="Genomic_DNA"/>
</dbReference>
<reference evidence="1 2" key="1">
    <citation type="submission" date="2023-02" db="EMBL/GenBank/DDBJ databases">
        <title>LHISI_Scaffold_Assembly.</title>
        <authorList>
            <person name="Stuart O.P."/>
            <person name="Cleave R."/>
            <person name="Magrath M.J.L."/>
            <person name="Mikheyev A.S."/>
        </authorList>
    </citation>
    <scope>NUCLEOTIDE SEQUENCE [LARGE SCALE GENOMIC DNA]</scope>
    <source>
        <strain evidence="1">Daus_M_001</strain>
        <tissue evidence="1">Leg muscle</tissue>
    </source>
</reference>
<accession>A0ABQ9G8E2</accession>
<protein>
    <submittedName>
        <fullName evidence="1">Uncharacterized protein</fullName>
    </submittedName>
</protein>
<comment type="caution">
    <text evidence="1">The sequence shown here is derived from an EMBL/GenBank/DDBJ whole genome shotgun (WGS) entry which is preliminary data.</text>
</comment>
<dbReference type="Proteomes" id="UP001159363">
    <property type="component" value="Chromosome 14"/>
</dbReference>
<evidence type="ECO:0000313" key="2">
    <source>
        <dbReference type="Proteomes" id="UP001159363"/>
    </source>
</evidence>